<protein>
    <submittedName>
        <fullName evidence="1">Uncharacterized protein</fullName>
    </submittedName>
</protein>
<evidence type="ECO:0000313" key="1">
    <source>
        <dbReference type="EMBL" id="GAA55895.1"/>
    </source>
</evidence>
<reference evidence="1" key="1">
    <citation type="journal article" date="2011" name="Genome Biol.">
        <title>The draft genome of the carcinogenic human liver fluke Clonorchis sinensis.</title>
        <authorList>
            <person name="Wang X."/>
            <person name="Chen W."/>
            <person name="Huang Y."/>
            <person name="Sun J."/>
            <person name="Men J."/>
            <person name="Liu H."/>
            <person name="Luo F."/>
            <person name="Guo L."/>
            <person name="Lv X."/>
            <person name="Deng C."/>
            <person name="Zhou C."/>
            <person name="Fan Y."/>
            <person name="Li X."/>
            <person name="Huang L."/>
            <person name="Hu Y."/>
            <person name="Liang C."/>
            <person name="Hu X."/>
            <person name="Xu J."/>
            <person name="Yu X."/>
        </authorList>
    </citation>
    <scope>NUCLEOTIDE SEQUENCE [LARGE SCALE GENOMIC DNA]</scope>
    <source>
        <strain evidence="1">Henan</strain>
    </source>
</reference>
<name>G7YSG5_CLOSI</name>
<proteinExistence type="predicted"/>
<reference key="2">
    <citation type="submission" date="2011-10" db="EMBL/GenBank/DDBJ databases">
        <title>The genome and transcriptome sequence of Clonorchis sinensis provide insights into the carcinogenic liver fluke.</title>
        <authorList>
            <person name="Wang X."/>
            <person name="Huang Y."/>
            <person name="Chen W."/>
            <person name="Liu H."/>
            <person name="Guo L."/>
            <person name="Chen Y."/>
            <person name="Luo F."/>
            <person name="Zhou W."/>
            <person name="Sun J."/>
            <person name="Mao Q."/>
            <person name="Liang P."/>
            <person name="Zhou C."/>
            <person name="Tian Y."/>
            <person name="Men J."/>
            <person name="Lv X."/>
            <person name="Huang L."/>
            <person name="Zhou J."/>
            <person name="Hu Y."/>
            <person name="Li R."/>
            <person name="Zhang F."/>
            <person name="Lei H."/>
            <person name="Li X."/>
            <person name="Hu X."/>
            <person name="Liang C."/>
            <person name="Xu J."/>
            <person name="Wu Z."/>
            <person name="Yu X."/>
        </authorList>
    </citation>
    <scope>NUCLEOTIDE SEQUENCE</scope>
    <source>
        <strain>Henan</strain>
    </source>
</reference>
<dbReference type="EMBL" id="DF144108">
    <property type="protein sequence ID" value="GAA55895.1"/>
    <property type="molecule type" value="Genomic_DNA"/>
</dbReference>
<keyword evidence="2" id="KW-1185">Reference proteome</keyword>
<organism evidence="1 2">
    <name type="scientific">Clonorchis sinensis</name>
    <name type="common">Chinese liver fluke</name>
    <dbReference type="NCBI Taxonomy" id="79923"/>
    <lineage>
        <taxon>Eukaryota</taxon>
        <taxon>Metazoa</taxon>
        <taxon>Spiralia</taxon>
        <taxon>Lophotrochozoa</taxon>
        <taxon>Platyhelminthes</taxon>
        <taxon>Trematoda</taxon>
        <taxon>Digenea</taxon>
        <taxon>Opisthorchiida</taxon>
        <taxon>Opisthorchiata</taxon>
        <taxon>Opisthorchiidae</taxon>
        <taxon>Clonorchis</taxon>
    </lineage>
</organism>
<evidence type="ECO:0000313" key="2">
    <source>
        <dbReference type="Proteomes" id="UP000008909"/>
    </source>
</evidence>
<feature type="non-terminal residue" evidence="1">
    <location>
        <position position="1"/>
    </location>
</feature>
<accession>G7YSG5</accession>
<sequence length="334" mass="37368">LPCSCRFSDDHVYIGYSSPPMALSSFPTQNPLYSQSRQSRLYSDCNLMIMSDGMPPQMKTEVQNIDVQDSGRICVAAVAVLRVTPSVGHSWTSNEFFGWKSWFLPGKVFSASDVVDKNRWVYGGFIQSETTDRHEHVPRYFCKSTSDVLKVQTVICDRYAAQTAATSRHLLRANAILCSFHAIGNFMEVFNGIPLVFTQDKGSLSRCFKELEYVGSEITGQVKWVTANQVLQTGYCRSSKHALIHTAQNRIGVKCEITQSPRRVRTGGSVVRSVGWCTLETEISLRKEVRTKLIACNVPWKRSPSKASDSCVNDKCILLIANERGILEAASHFM</sequence>
<dbReference type="AlphaFoldDB" id="G7YSG5"/>
<dbReference type="Proteomes" id="UP000008909">
    <property type="component" value="Unassembled WGS sequence"/>
</dbReference>
<gene>
    <name evidence="1" type="ORF">CLF_109311</name>
</gene>